<reference evidence="3 4" key="1">
    <citation type="submission" date="2018-10" db="EMBL/GenBank/DDBJ databases">
        <title>Sequencing the genomes of 1000 actinobacteria strains.</title>
        <authorList>
            <person name="Klenk H.-P."/>
        </authorList>
    </citation>
    <scope>NUCLEOTIDE SEQUENCE [LARGE SCALE GENOMIC DNA]</scope>
    <source>
        <strain evidence="3 4">DSM 43800</strain>
    </source>
</reference>
<protein>
    <submittedName>
        <fullName evidence="3">Uncharacterized protein DUF4395</fullName>
    </submittedName>
</protein>
<evidence type="ECO:0000313" key="3">
    <source>
        <dbReference type="EMBL" id="RKT51537.1"/>
    </source>
</evidence>
<feature type="transmembrane region" description="Helical" evidence="1">
    <location>
        <begin position="84"/>
        <end position="107"/>
    </location>
</feature>
<dbReference type="AlphaFoldDB" id="A0A495VS69"/>
<gene>
    <name evidence="3" type="ORF">C8E97_0016</name>
</gene>
<organism evidence="3 4">
    <name type="scientific">Saccharothrix australiensis</name>
    <dbReference type="NCBI Taxonomy" id="2072"/>
    <lineage>
        <taxon>Bacteria</taxon>
        <taxon>Bacillati</taxon>
        <taxon>Actinomycetota</taxon>
        <taxon>Actinomycetes</taxon>
        <taxon>Pseudonocardiales</taxon>
        <taxon>Pseudonocardiaceae</taxon>
        <taxon>Saccharothrix</taxon>
    </lineage>
</organism>
<keyword evidence="1" id="KW-0472">Membrane</keyword>
<dbReference type="RefSeq" id="WP_121000432.1">
    <property type="nucleotide sequence ID" value="NZ_RBXO01000001.1"/>
</dbReference>
<sequence length="155" mass="16249">MPSDAPVDPRGPRFSAWITSAILAVALLTGSWRLLAAQTILFALCAFVSLKLNPWGHVYRFAVQPRLTPTSEREEAAPLRFAQGVGFVFALVGTVGYASGLTALGAVATSAALVAALLNAAFGLCLGCEVFLLLRRYAPALARPSKSGTETGATR</sequence>
<evidence type="ECO:0000259" key="2">
    <source>
        <dbReference type="Pfam" id="PF14340"/>
    </source>
</evidence>
<feature type="transmembrane region" description="Helical" evidence="1">
    <location>
        <begin position="113"/>
        <end position="134"/>
    </location>
</feature>
<keyword evidence="1" id="KW-1133">Transmembrane helix</keyword>
<dbReference type="InterPro" id="IPR025508">
    <property type="entry name" value="DUF4395"/>
</dbReference>
<comment type="caution">
    <text evidence="3">The sequence shown here is derived from an EMBL/GenBank/DDBJ whole genome shotgun (WGS) entry which is preliminary data.</text>
</comment>
<dbReference type="OrthoDB" id="345402at2"/>
<feature type="transmembrane region" description="Helical" evidence="1">
    <location>
        <begin position="14"/>
        <end position="34"/>
    </location>
</feature>
<dbReference type="EMBL" id="RBXO01000001">
    <property type="protein sequence ID" value="RKT51537.1"/>
    <property type="molecule type" value="Genomic_DNA"/>
</dbReference>
<keyword evidence="1" id="KW-0812">Transmembrane</keyword>
<dbReference type="Proteomes" id="UP000282084">
    <property type="component" value="Unassembled WGS sequence"/>
</dbReference>
<proteinExistence type="predicted"/>
<dbReference type="Pfam" id="PF14340">
    <property type="entry name" value="DUF4395"/>
    <property type="match status" value="1"/>
</dbReference>
<evidence type="ECO:0000256" key="1">
    <source>
        <dbReference type="SAM" id="Phobius"/>
    </source>
</evidence>
<accession>A0A495VS69</accession>
<feature type="domain" description="DUF4395" evidence="2">
    <location>
        <begin position="7"/>
        <end position="136"/>
    </location>
</feature>
<keyword evidence="4" id="KW-1185">Reference proteome</keyword>
<evidence type="ECO:0000313" key="4">
    <source>
        <dbReference type="Proteomes" id="UP000282084"/>
    </source>
</evidence>
<name>A0A495VS69_9PSEU</name>